<dbReference type="Proteomes" id="UP001497480">
    <property type="component" value="Unassembled WGS sequence"/>
</dbReference>
<accession>A0AAV1XUN4</accession>
<dbReference type="SMART" id="SM00535">
    <property type="entry name" value="RIBOc"/>
    <property type="match status" value="1"/>
</dbReference>
<evidence type="ECO:0000313" key="4">
    <source>
        <dbReference type="Proteomes" id="UP001497480"/>
    </source>
</evidence>
<sequence length="184" mass="19979">MASSRAFAIFVLLLIAPFPQFQGQATSTLHFKSFSPFSTALETLQKQLGYSFKNIGLLRRSMTHASFSEENNKALSILGANVIETSVSFRSLSKDIDVSSKELNHQLSQISNVESSCAVDGMRLALHKMVRVSPKTNSSVPAVVCSAFRAIFGAIAIDDGKSDAAGDIFWTVHRGGELRNLLPL</sequence>
<name>A0AAV1XUN4_LUPLU</name>
<protein>
    <recommendedName>
        <fullName evidence="2">RNase III domain-containing protein</fullName>
    </recommendedName>
</protein>
<gene>
    <name evidence="3" type="ORF">LLUT_LOCUS26428</name>
</gene>
<dbReference type="InterPro" id="IPR000999">
    <property type="entry name" value="RNase_III_dom"/>
</dbReference>
<dbReference type="GO" id="GO:0006396">
    <property type="term" value="P:RNA processing"/>
    <property type="evidence" value="ECO:0007669"/>
    <property type="project" value="InterPro"/>
</dbReference>
<feature type="domain" description="RNase III" evidence="2">
    <location>
        <begin position="41"/>
        <end position="160"/>
    </location>
</feature>
<feature type="chain" id="PRO_5043875300" description="RNase III domain-containing protein" evidence="1">
    <location>
        <begin position="24"/>
        <end position="184"/>
    </location>
</feature>
<dbReference type="InterPro" id="IPR036389">
    <property type="entry name" value="RNase_III_sf"/>
</dbReference>
<dbReference type="FunFam" id="1.10.1520.10:FF:000020">
    <property type="entry name" value="Protein NUCLEAR FUSION DEFECTIVE 2"/>
    <property type="match status" value="1"/>
</dbReference>
<organism evidence="3 4">
    <name type="scientific">Lupinus luteus</name>
    <name type="common">European yellow lupine</name>
    <dbReference type="NCBI Taxonomy" id="3873"/>
    <lineage>
        <taxon>Eukaryota</taxon>
        <taxon>Viridiplantae</taxon>
        <taxon>Streptophyta</taxon>
        <taxon>Embryophyta</taxon>
        <taxon>Tracheophyta</taxon>
        <taxon>Spermatophyta</taxon>
        <taxon>Magnoliopsida</taxon>
        <taxon>eudicotyledons</taxon>
        <taxon>Gunneridae</taxon>
        <taxon>Pentapetalae</taxon>
        <taxon>rosids</taxon>
        <taxon>fabids</taxon>
        <taxon>Fabales</taxon>
        <taxon>Fabaceae</taxon>
        <taxon>Papilionoideae</taxon>
        <taxon>50 kb inversion clade</taxon>
        <taxon>genistoids sensu lato</taxon>
        <taxon>core genistoids</taxon>
        <taxon>Genisteae</taxon>
        <taxon>Lupinus</taxon>
    </lineage>
</organism>
<evidence type="ECO:0000259" key="2">
    <source>
        <dbReference type="PROSITE" id="PS50142"/>
    </source>
</evidence>
<dbReference type="SUPFAM" id="SSF69065">
    <property type="entry name" value="RNase III domain-like"/>
    <property type="match status" value="1"/>
</dbReference>
<proteinExistence type="predicted"/>
<evidence type="ECO:0000313" key="3">
    <source>
        <dbReference type="EMBL" id="CAL0325368.1"/>
    </source>
</evidence>
<keyword evidence="4" id="KW-1185">Reference proteome</keyword>
<dbReference type="PROSITE" id="PS50142">
    <property type="entry name" value="RNASE_3_2"/>
    <property type="match status" value="1"/>
</dbReference>
<dbReference type="Pfam" id="PF14622">
    <property type="entry name" value="Ribonucleas_3_3"/>
    <property type="match status" value="1"/>
</dbReference>
<dbReference type="EMBL" id="CAXHTB010000018">
    <property type="protein sequence ID" value="CAL0325368.1"/>
    <property type="molecule type" value="Genomic_DNA"/>
</dbReference>
<evidence type="ECO:0000256" key="1">
    <source>
        <dbReference type="SAM" id="SignalP"/>
    </source>
</evidence>
<keyword evidence="1" id="KW-0732">Signal</keyword>
<dbReference type="AlphaFoldDB" id="A0AAV1XUN4"/>
<feature type="signal peptide" evidence="1">
    <location>
        <begin position="1"/>
        <end position="23"/>
    </location>
</feature>
<comment type="caution">
    <text evidence="3">The sequence shown here is derived from an EMBL/GenBank/DDBJ whole genome shotgun (WGS) entry which is preliminary data.</text>
</comment>
<dbReference type="Gene3D" id="1.10.1520.10">
    <property type="entry name" value="Ribonuclease III domain"/>
    <property type="match status" value="1"/>
</dbReference>
<dbReference type="GO" id="GO:0004525">
    <property type="term" value="F:ribonuclease III activity"/>
    <property type="evidence" value="ECO:0007669"/>
    <property type="project" value="InterPro"/>
</dbReference>
<reference evidence="3 4" key="1">
    <citation type="submission" date="2024-03" db="EMBL/GenBank/DDBJ databases">
        <authorList>
            <person name="Martinez-Hernandez J."/>
        </authorList>
    </citation>
    <scope>NUCLEOTIDE SEQUENCE [LARGE SCALE GENOMIC DNA]</scope>
</reference>